<feature type="chain" id="PRO_5040937338" description="DUF2380 domain-containing protein" evidence="1">
    <location>
        <begin position="21"/>
        <end position="169"/>
    </location>
</feature>
<dbReference type="RefSeq" id="WP_213364237.1">
    <property type="nucleotide sequence ID" value="NZ_BSFM01000011.1"/>
</dbReference>
<evidence type="ECO:0008006" key="4">
    <source>
        <dbReference type="Google" id="ProtNLM"/>
    </source>
</evidence>
<feature type="signal peptide" evidence="1">
    <location>
        <begin position="1"/>
        <end position="20"/>
    </location>
</feature>
<dbReference type="InterPro" id="IPR021698">
    <property type="entry name" value="DUF3280"/>
</dbReference>
<evidence type="ECO:0000313" key="2">
    <source>
        <dbReference type="EMBL" id="GLK84052.1"/>
    </source>
</evidence>
<gene>
    <name evidence="2" type="ORF">GCM10017653_21220</name>
</gene>
<keyword evidence="1" id="KW-0732">Signal</keyword>
<protein>
    <recommendedName>
        <fullName evidence="4">DUF2380 domain-containing protein</fullName>
    </recommendedName>
</protein>
<name>A0A9W6JVI6_9HYPH</name>
<comment type="caution">
    <text evidence="2">The sequence shown here is derived from an EMBL/GenBank/DDBJ whole genome shotgun (WGS) entry which is preliminary data.</text>
</comment>
<dbReference type="AlphaFoldDB" id="A0A9W6JVI6"/>
<proteinExistence type="predicted"/>
<dbReference type="Pfam" id="PF11684">
    <property type="entry name" value="DUF3280"/>
    <property type="match status" value="1"/>
</dbReference>
<dbReference type="Proteomes" id="UP001143330">
    <property type="component" value="Unassembled WGS sequence"/>
</dbReference>
<reference evidence="2" key="2">
    <citation type="submission" date="2023-01" db="EMBL/GenBank/DDBJ databases">
        <authorList>
            <person name="Sun Q."/>
            <person name="Evtushenko L."/>
        </authorList>
    </citation>
    <scope>NUCLEOTIDE SEQUENCE</scope>
    <source>
        <strain evidence="2">VKM B-2789</strain>
    </source>
</reference>
<dbReference type="EMBL" id="BSFM01000011">
    <property type="protein sequence ID" value="GLK84052.1"/>
    <property type="molecule type" value="Genomic_DNA"/>
</dbReference>
<organism evidence="2 3">
    <name type="scientific">Ancylobacter defluvii</name>
    <dbReference type="NCBI Taxonomy" id="1282440"/>
    <lineage>
        <taxon>Bacteria</taxon>
        <taxon>Pseudomonadati</taxon>
        <taxon>Pseudomonadota</taxon>
        <taxon>Alphaproteobacteria</taxon>
        <taxon>Hyphomicrobiales</taxon>
        <taxon>Xanthobacteraceae</taxon>
        <taxon>Ancylobacter</taxon>
    </lineage>
</organism>
<evidence type="ECO:0000313" key="3">
    <source>
        <dbReference type="Proteomes" id="UP001143330"/>
    </source>
</evidence>
<accession>A0A9W6JVI6</accession>
<reference evidence="2" key="1">
    <citation type="journal article" date="2014" name="Int. J. Syst. Evol. Microbiol.">
        <title>Complete genome sequence of Corynebacterium casei LMG S-19264T (=DSM 44701T), isolated from a smear-ripened cheese.</title>
        <authorList>
            <consortium name="US DOE Joint Genome Institute (JGI-PGF)"/>
            <person name="Walter F."/>
            <person name="Albersmeier A."/>
            <person name="Kalinowski J."/>
            <person name="Ruckert C."/>
        </authorList>
    </citation>
    <scope>NUCLEOTIDE SEQUENCE</scope>
    <source>
        <strain evidence="2">VKM B-2789</strain>
    </source>
</reference>
<keyword evidence="3" id="KW-1185">Reference proteome</keyword>
<sequence>MRHFSLLVSLIGLLASLNQAAVAEVVPRAAVAIVEFQYIDTSGEPRDQKADHRARLQAFMSALRRDIAASEAFRVVSLPCQPCVLTDATVSEFTAAAQHAGADLLLVGGIQKMSTLVQWAKVALIDLKTDKKVLERLYTFRGDNDEAWRNAESFIAGQIVSLYPRGGDE</sequence>
<evidence type="ECO:0000256" key="1">
    <source>
        <dbReference type="SAM" id="SignalP"/>
    </source>
</evidence>